<dbReference type="KEGG" id="tbk:HF295_06545"/>
<reference evidence="4 5" key="1">
    <citation type="submission" date="2020-04" db="EMBL/GenBank/DDBJ databases">
        <authorList>
            <person name="Zheng R.K."/>
            <person name="Sun C.M."/>
        </authorList>
    </citation>
    <scope>NUCLEOTIDE SEQUENCE [LARGE SCALE GENOMIC DNA]</scope>
    <source>
        <strain evidence="5">zrk29</strain>
    </source>
</reference>
<dbReference type="PRINTS" id="PR00080">
    <property type="entry name" value="SDRFAMILY"/>
</dbReference>
<dbReference type="PANTHER" id="PTHR44196:SF2">
    <property type="entry name" value="SHORT-CHAIN DEHYDROGENASE-RELATED"/>
    <property type="match status" value="1"/>
</dbReference>
<keyword evidence="2" id="KW-0560">Oxidoreductase</keyword>
<sequence length="246" mass="27968">MRALITGASSGIGRKLAIELANKGYDLILIARRIERLKEIQDMFNKQDILIFQTDLLDQNQTKQLLIEINTLKIDLWINNAGFGKVGVSTSIDLQDEMDMIELNIKRLHHLTRFAIDHMTEGKIINISSMASYIPTPKLASYAASKAYVTSYSEALNYELKKQKKNIKVITVSPGPVHTEFGKVAGSNQKLKSMPVEKCVHHILKGINKNKSTIIPGFKMKLLKFFIRFFPKKLILYTAYKIQSRK</sequence>
<evidence type="ECO:0000256" key="1">
    <source>
        <dbReference type="ARBA" id="ARBA00006484"/>
    </source>
</evidence>
<gene>
    <name evidence="4" type="ORF">HF295_06545</name>
</gene>
<dbReference type="Gene3D" id="3.40.50.720">
    <property type="entry name" value="NAD(P)-binding Rossmann-like Domain"/>
    <property type="match status" value="1"/>
</dbReference>
<protein>
    <submittedName>
        <fullName evidence="4">SDR family oxidoreductase</fullName>
    </submittedName>
</protein>
<dbReference type="InterPro" id="IPR036291">
    <property type="entry name" value="NAD(P)-bd_dom_sf"/>
</dbReference>
<dbReference type="SUPFAM" id="SSF51735">
    <property type="entry name" value="NAD(P)-binding Rossmann-fold domains"/>
    <property type="match status" value="1"/>
</dbReference>
<evidence type="ECO:0000313" key="5">
    <source>
        <dbReference type="Proteomes" id="UP000512167"/>
    </source>
</evidence>
<dbReference type="GO" id="GO:0016020">
    <property type="term" value="C:membrane"/>
    <property type="evidence" value="ECO:0007669"/>
    <property type="project" value="TreeGrafter"/>
</dbReference>
<dbReference type="CDD" id="cd05233">
    <property type="entry name" value="SDR_c"/>
    <property type="match status" value="1"/>
</dbReference>
<accession>A0A7L6N5K3</accession>
<dbReference type="InterPro" id="IPR002347">
    <property type="entry name" value="SDR_fam"/>
</dbReference>
<dbReference type="Pfam" id="PF00106">
    <property type="entry name" value="adh_short"/>
    <property type="match status" value="1"/>
</dbReference>
<evidence type="ECO:0000256" key="3">
    <source>
        <dbReference type="RuleBase" id="RU000363"/>
    </source>
</evidence>
<dbReference type="PIRSF" id="PIRSF000126">
    <property type="entry name" value="11-beta-HSD1"/>
    <property type="match status" value="1"/>
</dbReference>
<proteinExistence type="inferred from homology"/>
<keyword evidence="5" id="KW-1185">Reference proteome</keyword>
<evidence type="ECO:0000256" key="2">
    <source>
        <dbReference type="ARBA" id="ARBA00023002"/>
    </source>
</evidence>
<dbReference type="AlphaFoldDB" id="A0A7L6N5K3"/>
<comment type="similarity">
    <text evidence="1 3">Belongs to the short-chain dehydrogenases/reductases (SDR) family.</text>
</comment>
<organism evidence="4 5">
    <name type="scientific">Hujiaoplasma nucleasis</name>
    <dbReference type="NCBI Taxonomy" id="2725268"/>
    <lineage>
        <taxon>Bacteria</taxon>
        <taxon>Bacillati</taxon>
        <taxon>Mycoplasmatota</taxon>
        <taxon>Mollicutes</taxon>
        <taxon>Candidatus Izemoplasmatales</taxon>
        <taxon>Hujiaoplasmataceae</taxon>
        <taxon>Hujiaoplasma</taxon>
    </lineage>
</organism>
<name>A0A7L6N5K3_9MOLU</name>
<dbReference type="PANTHER" id="PTHR44196">
    <property type="entry name" value="DEHYDROGENASE/REDUCTASE SDR FAMILY MEMBER 7B"/>
    <property type="match status" value="1"/>
</dbReference>
<dbReference type="EMBL" id="CP051151">
    <property type="protein sequence ID" value="QLY40528.1"/>
    <property type="molecule type" value="Genomic_DNA"/>
</dbReference>
<dbReference type="PRINTS" id="PR00081">
    <property type="entry name" value="GDHRDH"/>
</dbReference>
<evidence type="ECO:0000313" key="4">
    <source>
        <dbReference type="EMBL" id="QLY40528.1"/>
    </source>
</evidence>
<dbReference type="GO" id="GO:0016491">
    <property type="term" value="F:oxidoreductase activity"/>
    <property type="evidence" value="ECO:0007669"/>
    <property type="project" value="UniProtKB-KW"/>
</dbReference>
<dbReference type="Proteomes" id="UP000512167">
    <property type="component" value="Chromosome"/>
</dbReference>
<dbReference type="RefSeq" id="WP_312031367.1">
    <property type="nucleotide sequence ID" value="NZ_CP051151.1"/>
</dbReference>